<dbReference type="EMBL" id="AFYH01022333">
    <property type="status" value="NOT_ANNOTATED_CDS"/>
    <property type="molecule type" value="Genomic_DNA"/>
</dbReference>
<evidence type="ECO:0000256" key="1">
    <source>
        <dbReference type="ARBA" id="ARBA00004496"/>
    </source>
</evidence>
<dbReference type="SMART" id="SM00367">
    <property type="entry name" value="LRR_CC"/>
    <property type="match status" value="6"/>
</dbReference>
<dbReference type="Proteomes" id="UP000008672">
    <property type="component" value="Unassembled WGS sequence"/>
</dbReference>
<evidence type="ECO:0000256" key="2">
    <source>
        <dbReference type="ARBA" id="ARBA00004906"/>
    </source>
</evidence>
<dbReference type="GO" id="GO:0019005">
    <property type="term" value="C:SCF ubiquitin ligase complex"/>
    <property type="evidence" value="ECO:0007669"/>
    <property type="project" value="TreeGrafter"/>
</dbReference>
<evidence type="ECO:0000256" key="4">
    <source>
        <dbReference type="ARBA" id="ARBA00022614"/>
    </source>
</evidence>
<evidence type="ECO:0000313" key="10">
    <source>
        <dbReference type="Ensembl" id="ENSLACP00000019262.1"/>
    </source>
</evidence>
<evidence type="ECO:0000259" key="9">
    <source>
        <dbReference type="Pfam" id="PF25372"/>
    </source>
</evidence>
<evidence type="ECO:0000256" key="7">
    <source>
        <dbReference type="ARBA" id="ARBA00038495"/>
    </source>
</evidence>
<dbReference type="FunCoup" id="H3BBJ1">
    <property type="interactions" value="177"/>
</dbReference>
<comment type="pathway">
    <text evidence="2">Protein modification; protein ubiquitination.</text>
</comment>
<protein>
    <recommendedName>
        <fullName evidence="8">F-box/LRR-repeat protein 15</fullName>
    </recommendedName>
</protein>
<keyword evidence="6" id="KW-0833">Ubl conjugation pathway</keyword>
<dbReference type="CDD" id="cd22126">
    <property type="entry name" value="F-box_FBXL15"/>
    <property type="match status" value="1"/>
</dbReference>
<proteinExistence type="inferred from homology"/>
<gene>
    <name evidence="10" type="primary">FBXL15</name>
</gene>
<dbReference type="InterPro" id="IPR006553">
    <property type="entry name" value="Leu-rich_rpt_Cys-con_subtyp"/>
</dbReference>
<dbReference type="GeneTree" id="ENSGT00940000160250"/>
<dbReference type="OMA" id="CHRITER"/>
<dbReference type="PANTHER" id="PTHR13318:SF179">
    <property type="entry name" value="F-BOX_LRR-REPEAT PROTEIN 15"/>
    <property type="match status" value="1"/>
</dbReference>
<keyword evidence="5" id="KW-0677">Repeat</keyword>
<dbReference type="InParanoid" id="H3BBJ1"/>
<comment type="subcellular location">
    <subcellularLocation>
        <location evidence="1">Cytoplasm</location>
    </subcellularLocation>
</comment>
<organism evidence="10 11">
    <name type="scientific">Latimeria chalumnae</name>
    <name type="common">Coelacanth</name>
    <dbReference type="NCBI Taxonomy" id="7897"/>
    <lineage>
        <taxon>Eukaryota</taxon>
        <taxon>Metazoa</taxon>
        <taxon>Chordata</taxon>
        <taxon>Craniata</taxon>
        <taxon>Vertebrata</taxon>
        <taxon>Euteleostomi</taxon>
        <taxon>Coelacanthiformes</taxon>
        <taxon>Coelacanthidae</taxon>
        <taxon>Latimeria</taxon>
    </lineage>
</organism>
<dbReference type="Gene3D" id="3.80.10.10">
    <property type="entry name" value="Ribonuclease Inhibitor"/>
    <property type="match status" value="1"/>
</dbReference>
<dbReference type="eggNOG" id="KOG1947">
    <property type="taxonomic scope" value="Eukaryota"/>
</dbReference>
<evidence type="ECO:0000256" key="5">
    <source>
        <dbReference type="ARBA" id="ARBA00022737"/>
    </source>
</evidence>
<dbReference type="InterPro" id="IPR032675">
    <property type="entry name" value="LRR_dom_sf"/>
</dbReference>
<dbReference type="FunFam" id="3.80.10.10:FF:000113">
    <property type="entry name" value="F-box/LRR-repeat protein 15 isoform X1"/>
    <property type="match status" value="1"/>
</dbReference>
<dbReference type="SUPFAM" id="SSF52047">
    <property type="entry name" value="RNI-like"/>
    <property type="match status" value="1"/>
</dbReference>
<sequence length="302" mass="33774">SNSPRVSSLGESEDLIISICQLLDLPWEDILLPHVLCHIPLRQLMILQRVSKLFSDLIQLYLANCRCFDTSQVGSSLPKNAFCKMLKDNQVLQSLALQTCSDWLTDKELLPVIGQNHHLLRIDMNGCTKLTRQALVAVSISCSNLQYVSLRHCEWVDSLSLRSMADHCSNLESIDLTACRQLKDEAVIYLAKKCRKIKSLSLAVNANISDVSVEDVAKCCPNLEHLDLTGCLRVRNQSIRTVAEYCAKLSSLKVNHCHNVTESSLGVLRKRGVEIDVELPLQRALVLLQDVVGFAPFINLQI</sequence>
<keyword evidence="3" id="KW-0963">Cytoplasm</keyword>
<evidence type="ECO:0000256" key="3">
    <source>
        <dbReference type="ARBA" id="ARBA00022490"/>
    </source>
</evidence>
<reference evidence="10" key="2">
    <citation type="submission" date="2025-08" db="UniProtKB">
        <authorList>
            <consortium name="Ensembl"/>
        </authorList>
    </citation>
    <scope>IDENTIFICATION</scope>
</reference>
<dbReference type="InterPro" id="IPR057207">
    <property type="entry name" value="FBXL15_LRR"/>
</dbReference>
<feature type="domain" description="F-box/LRR-repeat protein 15-like leucin rich repeat" evidence="9">
    <location>
        <begin position="146"/>
        <end position="271"/>
    </location>
</feature>
<keyword evidence="11" id="KW-1185">Reference proteome</keyword>
<dbReference type="GO" id="GO:0031146">
    <property type="term" value="P:SCF-dependent proteasomal ubiquitin-dependent protein catabolic process"/>
    <property type="evidence" value="ECO:0007669"/>
    <property type="project" value="TreeGrafter"/>
</dbReference>
<reference evidence="10" key="3">
    <citation type="submission" date="2025-09" db="UniProtKB">
        <authorList>
            <consortium name="Ensembl"/>
        </authorList>
    </citation>
    <scope>IDENTIFICATION</scope>
</reference>
<evidence type="ECO:0000313" key="11">
    <source>
        <dbReference type="Proteomes" id="UP000008672"/>
    </source>
</evidence>
<keyword evidence="4" id="KW-0433">Leucine-rich repeat</keyword>
<comment type="similarity">
    <text evidence="7">Belongs to the FBXL15 family.</text>
</comment>
<reference evidence="11" key="1">
    <citation type="submission" date="2011-08" db="EMBL/GenBank/DDBJ databases">
        <title>The draft genome of Latimeria chalumnae.</title>
        <authorList>
            <person name="Di Palma F."/>
            <person name="Alfoldi J."/>
            <person name="Johnson J."/>
            <person name="Berlin A."/>
            <person name="Gnerre S."/>
            <person name="Jaffe D."/>
            <person name="MacCallum I."/>
            <person name="Young S."/>
            <person name="Walker B.J."/>
            <person name="Lander E."/>
            <person name="Lindblad-Toh K."/>
        </authorList>
    </citation>
    <scope>NUCLEOTIDE SEQUENCE [LARGE SCALE GENOMIC DNA]</scope>
    <source>
        <strain evidence="11">Wild caught</strain>
    </source>
</reference>
<dbReference type="Ensembl" id="ENSLACT00000019396.1">
    <property type="protein sequence ID" value="ENSLACP00000019262.1"/>
    <property type="gene ID" value="ENSLACG00000016944.1"/>
</dbReference>
<evidence type="ECO:0000256" key="6">
    <source>
        <dbReference type="ARBA" id="ARBA00022786"/>
    </source>
</evidence>
<dbReference type="PANTHER" id="PTHR13318">
    <property type="entry name" value="PARTNER OF PAIRED, ISOFORM B-RELATED"/>
    <property type="match status" value="1"/>
</dbReference>
<dbReference type="Bgee" id="ENSLACG00000016944">
    <property type="expression patterns" value="Expressed in pelvic fin and 1 other cell type or tissue"/>
</dbReference>
<evidence type="ECO:0000256" key="8">
    <source>
        <dbReference type="ARBA" id="ARBA00040698"/>
    </source>
</evidence>
<accession>H3BBJ1</accession>
<dbReference type="AlphaFoldDB" id="H3BBJ1"/>
<dbReference type="Pfam" id="PF25372">
    <property type="entry name" value="DUF7885"/>
    <property type="match status" value="1"/>
</dbReference>
<dbReference type="STRING" id="7897.ENSLACP00000019262"/>
<dbReference type="HOGENOM" id="CLU_065717_2_0_1"/>
<name>H3BBJ1_LATCH</name>
<dbReference type="GO" id="GO:0005737">
    <property type="term" value="C:cytoplasm"/>
    <property type="evidence" value="ECO:0007669"/>
    <property type="project" value="UniProtKB-SubCell"/>
</dbReference>